<dbReference type="Proteomes" id="UP000321046">
    <property type="component" value="Unassembled WGS sequence"/>
</dbReference>
<evidence type="ECO:0000313" key="2">
    <source>
        <dbReference type="EMBL" id="TXD38703.1"/>
    </source>
</evidence>
<organism evidence="2 3">
    <name type="scientific">Lujinxingia vulgaris</name>
    <dbReference type="NCBI Taxonomy" id="2600176"/>
    <lineage>
        <taxon>Bacteria</taxon>
        <taxon>Deltaproteobacteria</taxon>
        <taxon>Bradymonadales</taxon>
        <taxon>Lujinxingiaceae</taxon>
        <taxon>Lujinxingia</taxon>
    </lineage>
</organism>
<dbReference type="RefSeq" id="WP_146973816.1">
    <property type="nucleotide sequence ID" value="NZ_VOSL01000036.1"/>
</dbReference>
<feature type="region of interest" description="Disordered" evidence="1">
    <location>
        <begin position="17"/>
        <end position="74"/>
    </location>
</feature>
<comment type="caution">
    <text evidence="2">The sequence shown here is derived from an EMBL/GenBank/DDBJ whole genome shotgun (WGS) entry which is preliminary data.</text>
</comment>
<evidence type="ECO:0000256" key="1">
    <source>
        <dbReference type="SAM" id="MobiDB-lite"/>
    </source>
</evidence>
<name>A0A5C6XFT5_9DELT</name>
<sequence length="585" mass="61555">MICLLFVISACNVDDGAVLRPGEGDEDTGQVGEDSGDLDVGQPDAELDSGRPDSGQPDSGQPDADTEPAPSCDDGIQNGDESAVDCGGACAPCALGESCEAPADCESGFCTGNVCVDASCADVECADDEACYRAVCYLACEDADGCDPNSRCYQGACVPLDCSTAECTASETCYRGVCYGACTDDESCSEEGAECVEGSCVVPTCNDGLQNGDESDVDCGGSECEACVVGKMCEESQDCQAPIEPEFGECEFGDNICALVGTQSRTVTRFSCGDSGTCEAVEEVEDLECTREVGEVQCADPVEGRWSGCEPVRGEPACSTRGERRRVDVYYVCREGGCDPVERVETEVCELDTEGQSCGTLQETEWSRCGGFDDVCDMTGTQFREVTVGTCSGGSCETRTFSETRDCERTSGTDGVSCGEPITGNWGACRIAINECTGSQTRTRTDRSCLNGECQSFDVMQEQDCYAEAGTSCDGLIPVDTRVCEGGTWVVTEWSSRCDGAGGCNAVSRTYEDGPCLILECSHDIDCGRGCCNSGQCGLCEIEPRVCEPLIECEASGGEMGCCNEDGTQCVPYDPMNPVRCIAEM</sequence>
<proteinExistence type="predicted"/>
<evidence type="ECO:0000313" key="3">
    <source>
        <dbReference type="Proteomes" id="UP000321046"/>
    </source>
</evidence>
<dbReference type="EMBL" id="VOSL01000036">
    <property type="protein sequence ID" value="TXD38703.1"/>
    <property type="molecule type" value="Genomic_DNA"/>
</dbReference>
<reference evidence="2 3" key="1">
    <citation type="submission" date="2019-08" db="EMBL/GenBank/DDBJ databases">
        <title>Bradymonadales sp. TMQ2.</title>
        <authorList>
            <person name="Liang Q."/>
        </authorList>
    </citation>
    <scope>NUCLEOTIDE SEQUENCE [LARGE SCALE GENOMIC DNA]</scope>
    <source>
        <strain evidence="2 3">TMQ2</strain>
    </source>
</reference>
<protein>
    <submittedName>
        <fullName evidence="2">Uncharacterized protein</fullName>
    </submittedName>
</protein>
<accession>A0A5C6XFT5</accession>
<gene>
    <name evidence="2" type="ORF">FRC96_07120</name>
</gene>
<dbReference type="OrthoDB" id="5477392at2"/>
<dbReference type="AlphaFoldDB" id="A0A5C6XFT5"/>